<evidence type="ECO:0000313" key="3">
    <source>
        <dbReference type="Proteomes" id="UP000093898"/>
    </source>
</evidence>
<dbReference type="EMBL" id="LZLC01000182">
    <property type="protein sequence ID" value="OBJ39295.1"/>
    <property type="molecule type" value="Genomic_DNA"/>
</dbReference>
<dbReference type="Proteomes" id="UP000093898">
    <property type="component" value="Unassembled WGS sequence"/>
</dbReference>
<dbReference type="GeneID" id="76724186"/>
<dbReference type="RefSeq" id="WP_020099096.1">
    <property type="nucleotide sequence ID" value="NZ_CYSI01000007.1"/>
</dbReference>
<evidence type="ECO:0000313" key="2">
    <source>
        <dbReference type="EMBL" id="OBJ39295.1"/>
    </source>
</evidence>
<comment type="caution">
    <text evidence="2">The sequence shown here is derived from an EMBL/GenBank/DDBJ whole genome shotgun (WGS) entry which is preliminary data.</text>
</comment>
<proteinExistence type="predicted"/>
<organism evidence="2 3">
    <name type="scientific">Mycolicibacterium mucogenicum</name>
    <name type="common">Mycobacterium mucogenicum</name>
    <dbReference type="NCBI Taxonomy" id="56689"/>
    <lineage>
        <taxon>Bacteria</taxon>
        <taxon>Bacillati</taxon>
        <taxon>Actinomycetota</taxon>
        <taxon>Actinomycetes</taxon>
        <taxon>Mycobacteriales</taxon>
        <taxon>Mycobacteriaceae</taxon>
        <taxon>Mycolicibacterium</taxon>
    </lineage>
</organism>
<evidence type="ECO:0000256" key="1">
    <source>
        <dbReference type="SAM" id="SignalP"/>
    </source>
</evidence>
<keyword evidence="1" id="KW-0732">Signal</keyword>
<protein>
    <recommendedName>
        <fullName evidence="4">DUF3761 domain-containing protein</fullName>
    </recommendedName>
</protein>
<reference evidence="2 3" key="1">
    <citation type="submission" date="2016-06" db="EMBL/GenBank/DDBJ databases">
        <authorList>
            <person name="Kjaerup R.B."/>
            <person name="Dalgaard T.S."/>
            <person name="Juul-Madsen H.R."/>
        </authorList>
    </citation>
    <scope>NUCLEOTIDE SEQUENCE [LARGE SCALE GENOMIC DNA]</scope>
    <source>
        <strain evidence="2 3">1127319.6</strain>
    </source>
</reference>
<gene>
    <name evidence="2" type="ORF">A5630_27555</name>
</gene>
<name>A0A1A3GTZ2_MYCMU</name>
<evidence type="ECO:0008006" key="4">
    <source>
        <dbReference type="Google" id="ProtNLM"/>
    </source>
</evidence>
<feature type="chain" id="PRO_5008323369" description="DUF3761 domain-containing protein" evidence="1">
    <location>
        <begin position="30"/>
        <end position="87"/>
    </location>
</feature>
<sequence>MTHQGKRTMAALLVGLASVSGIMAPVAGARPTCQDSGSTSTCETNGSVAIKATPGIRSQDNTQSSRVGAQGRRNCYTDAVDRQHICG</sequence>
<feature type="signal peptide" evidence="1">
    <location>
        <begin position="1"/>
        <end position="29"/>
    </location>
</feature>
<dbReference type="AlphaFoldDB" id="A0A1A3GTZ2"/>
<accession>A0A1A3GTZ2</accession>